<dbReference type="EC" id="2.3.1.-" evidence="2"/>
<keyword evidence="2" id="KW-0012">Acyltransferase</keyword>
<dbReference type="Pfam" id="PF00583">
    <property type="entry name" value="Acetyltransf_1"/>
    <property type="match status" value="1"/>
</dbReference>
<dbReference type="InterPro" id="IPR000182">
    <property type="entry name" value="GNAT_dom"/>
</dbReference>
<feature type="domain" description="N-acetyltransferase" evidence="1">
    <location>
        <begin position="6"/>
        <end position="160"/>
    </location>
</feature>
<gene>
    <name evidence="2" type="ORF">NDK47_22325</name>
</gene>
<protein>
    <submittedName>
        <fullName evidence="2">GNAT family N-acetyltransferase</fullName>
        <ecNumber evidence="2">2.3.1.-</ecNumber>
    </submittedName>
</protein>
<organism evidence="2 3">
    <name type="scientific">Brevibacillus ruminantium</name>
    <dbReference type="NCBI Taxonomy" id="2950604"/>
    <lineage>
        <taxon>Bacteria</taxon>
        <taxon>Bacillati</taxon>
        <taxon>Bacillota</taxon>
        <taxon>Bacilli</taxon>
        <taxon>Bacillales</taxon>
        <taxon>Paenibacillaceae</taxon>
        <taxon>Brevibacillus</taxon>
    </lineage>
</organism>
<evidence type="ECO:0000313" key="3">
    <source>
        <dbReference type="Proteomes" id="UP001056500"/>
    </source>
</evidence>
<dbReference type="CDD" id="cd04301">
    <property type="entry name" value="NAT_SF"/>
    <property type="match status" value="1"/>
</dbReference>
<reference evidence="2" key="1">
    <citation type="submission" date="2022-06" db="EMBL/GenBank/DDBJ databases">
        <title>Genome sequencing of Brevibacillus sp. BB3-R1.</title>
        <authorList>
            <person name="Heo J."/>
            <person name="Lee D."/>
            <person name="Won M."/>
            <person name="Han B.-H."/>
            <person name="Hong S.-B."/>
            <person name="Kwon S.-W."/>
        </authorList>
    </citation>
    <scope>NUCLEOTIDE SEQUENCE</scope>
    <source>
        <strain evidence="2">BB3-R1</strain>
    </source>
</reference>
<dbReference type="RefSeq" id="WP_251871941.1">
    <property type="nucleotide sequence ID" value="NZ_CP098755.1"/>
</dbReference>
<dbReference type="PROSITE" id="PS51186">
    <property type="entry name" value="GNAT"/>
    <property type="match status" value="1"/>
</dbReference>
<keyword evidence="3" id="KW-1185">Reference proteome</keyword>
<sequence length="163" mass="19401">MDFTLIKASPEDKEILQNLLQLYIYDFSEFIDADVNERGYFEYSYLHDYWTDEDRFPFLIQTEKKWAGFVLVRKINNEDTRLDGYYSIAEFFILRKYRRNGLGKAVAQQIFRMFPGNWDVFQLKNNLPAQAFWKNTIGEYTNGNFQEGENDKGVFQLFTSSAQ</sequence>
<keyword evidence="2" id="KW-0808">Transferase</keyword>
<name>A0ABY4WFP4_9BACL</name>
<dbReference type="Gene3D" id="3.40.630.30">
    <property type="match status" value="1"/>
</dbReference>
<dbReference type="GO" id="GO:0016746">
    <property type="term" value="F:acyltransferase activity"/>
    <property type="evidence" value="ECO:0007669"/>
    <property type="project" value="UniProtKB-KW"/>
</dbReference>
<evidence type="ECO:0000259" key="1">
    <source>
        <dbReference type="PROSITE" id="PS51186"/>
    </source>
</evidence>
<dbReference type="SUPFAM" id="SSF55729">
    <property type="entry name" value="Acyl-CoA N-acyltransferases (Nat)"/>
    <property type="match status" value="1"/>
</dbReference>
<dbReference type="Proteomes" id="UP001056500">
    <property type="component" value="Chromosome"/>
</dbReference>
<accession>A0ABY4WFP4</accession>
<dbReference type="InterPro" id="IPR016181">
    <property type="entry name" value="Acyl_CoA_acyltransferase"/>
</dbReference>
<dbReference type="EMBL" id="CP098755">
    <property type="protein sequence ID" value="USG64832.1"/>
    <property type="molecule type" value="Genomic_DNA"/>
</dbReference>
<evidence type="ECO:0000313" key="2">
    <source>
        <dbReference type="EMBL" id="USG64832.1"/>
    </source>
</evidence>
<proteinExistence type="predicted"/>